<keyword evidence="3" id="KW-1185">Reference proteome</keyword>
<evidence type="ECO:0000313" key="2">
    <source>
        <dbReference type="EMBL" id="TNN52618.1"/>
    </source>
</evidence>
<feature type="region of interest" description="Disordered" evidence="1">
    <location>
        <begin position="11"/>
        <end position="51"/>
    </location>
</feature>
<accession>A0A4Z2GGE8</accession>
<protein>
    <submittedName>
        <fullName evidence="2">Uncharacterized protein</fullName>
    </submittedName>
</protein>
<dbReference type="AlphaFoldDB" id="A0A4Z2GGE8"/>
<gene>
    <name evidence="2" type="ORF">EYF80_037196</name>
</gene>
<comment type="caution">
    <text evidence="2">The sequence shown here is derived from an EMBL/GenBank/DDBJ whole genome shotgun (WGS) entry which is preliminary data.</text>
</comment>
<proteinExistence type="predicted"/>
<evidence type="ECO:0000313" key="3">
    <source>
        <dbReference type="Proteomes" id="UP000314294"/>
    </source>
</evidence>
<name>A0A4Z2GGE8_9TELE</name>
<reference evidence="2 3" key="1">
    <citation type="submission" date="2019-03" db="EMBL/GenBank/DDBJ databases">
        <title>First draft genome of Liparis tanakae, snailfish: a comprehensive survey of snailfish specific genes.</title>
        <authorList>
            <person name="Kim W."/>
            <person name="Song I."/>
            <person name="Jeong J.-H."/>
            <person name="Kim D."/>
            <person name="Kim S."/>
            <person name="Ryu S."/>
            <person name="Song J.Y."/>
            <person name="Lee S.K."/>
        </authorList>
    </citation>
    <scope>NUCLEOTIDE SEQUENCE [LARGE SCALE GENOMIC DNA]</scope>
    <source>
        <tissue evidence="2">Muscle</tissue>
    </source>
</reference>
<organism evidence="2 3">
    <name type="scientific">Liparis tanakae</name>
    <name type="common">Tanaka's snailfish</name>
    <dbReference type="NCBI Taxonomy" id="230148"/>
    <lineage>
        <taxon>Eukaryota</taxon>
        <taxon>Metazoa</taxon>
        <taxon>Chordata</taxon>
        <taxon>Craniata</taxon>
        <taxon>Vertebrata</taxon>
        <taxon>Euteleostomi</taxon>
        <taxon>Actinopterygii</taxon>
        <taxon>Neopterygii</taxon>
        <taxon>Teleostei</taxon>
        <taxon>Neoteleostei</taxon>
        <taxon>Acanthomorphata</taxon>
        <taxon>Eupercaria</taxon>
        <taxon>Perciformes</taxon>
        <taxon>Cottioidei</taxon>
        <taxon>Cottales</taxon>
        <taxon>Liparidae</taxon>
        <taxon>Liparis</taxon>
    </lineage>
</organism>
<dbReference type="Proteomes" id="UP000314294">
    <property type="component" value="Unassembled WGS sequence"/>
</dbReference>
<sequence>MPTPIFIPPGELYVTEPPPPASQYLSEDETDVSGHFGQDIGPEGRLLRSGPAEGCRVPGRVLQLHATLRNARAGRLVTHTAAARATQRQMRRSDGRNYVRNSVLQGESGWKSYLPMPGG</sequence>
<dbReference type="EMBL" id="SRLO01000541">
    <property type="protein sequence ID" value="TNN52618.1"/>
    <property type="molecule type" value="Genomic_DNA"/>
</dbReference>
<evidence type="ECO:0000256" key="1">
    <source>
        <dbReference type="SAM" id="MobiDB-lite"/>
    </source>
</evidence>